<feature type="compositionally biased region" description="Low complexity" evidence="1">
    <location>
        <begin position="73"/>
        <end position="86"/>
    </location>
</feature>
<accession>A0A5E4R1H3</accession>
<dbReference type="AlphaFoldDB" id="A0A5E4R1H3"/>
<name>A0A5E4R1H3_9NEOP</name>
<keyword evidence="3" id="KW-1185">Reference proteome</keyword>
<evidence type="ECO:0000313" key="3">
    <source>
        <dbReference type="Proteomes" id="UP000324832"/>
    </source>
</evidence>
<gene>
    <name evidence="2" type="ORF">LSINAPIS_LOCUS13316</name>
</gene>
<dbReference type="EMBL" id="FZQP02006666">
    <property type="protein sequence ID" value="VVD03297.1"/>
    <property type="molecule type" value="Genomic_DNA"/>
</dbReference>
<protein>
    <submittedName>
        <fullName evidence="2">Uncharacterized protein</fullName>
    </submittedName>
</protein>
<proteinExistence type="predicted"/>
<feature type="compositionally biased region" description="Basic and acidic residues" evidence="1">
    <location>
        <begin position="15"/>
        <end position="29"/>
    </location>
</feature>
<evidence type="ECO:0000313" key="2">
    <source>
        <dbReference type="EMBL" id="VVD03297.1"/>
    </source>
</evidence>
<organism evidence="2 3">
    <name type="scientific">Leptidea sinapis</name>
    <dbReference type="NCBI Taxonomy" id="189913"/>
    <lineage>
        <taxon>Eukaryota</taxon>
        <taxon>Metazoa</taxon>
        <taxon>Ecdysozoa</taxon>
        <taxon>Arthropoda</taxon>
        <taxon>Hexapoda</taxon>
        <taxon>Insecta</taxon>
        <taxon>Pterygota</taxon>
        <taxon>Neoptera</taxon>
        <taxon>Endopterygota</taxon>
        <taxon>Lepidoptera</taxon>
        <taxon>Glossata</taxon>
        <taxon>Ditrysia</taxon>
        <taxon>Papilionoidea</taxon>
        <taxon>Pieridae</taxon>
        <taxon>Dismorphiinae</taxon>
        <taxon>Leptidea</taxon>
    </lineage>
</organism>
<feature type="region of interest" description="Disordered" evidence="1">
    <location>
        <begin position="15"/>
        <end position="43"/>
    </location>
</feature>
<feature type="region of interest" description="Disordered" evidence="1">
    <location>
        <begin position="60"/>
        <end position="137"/>
    </location>
</feature>
<dbReference type="Proteomes" id="UP000324832">
    <property type="component" value="Unassembled WGS sequence"/>
</dbReference>
<evidence type="ECO:0000256" key="1">
    <source>
        <dbReference type="SAM" id="MobiDB-lite"/>
    </source>
</evidence>
<reference evidence="2 3" key="1">
    <citation type="submission" date="2017-07" db="EMBL/GenBank/DDBJ databases">
        <authorList>
            <person name="Talla V."/>
            <person name="Backstrom N."/>
        </authorList>
    </citation>
    <scope>NUCLEOTIDE SEQUENCE [LARGE SCALE GENOMIC DNA]</scope>
</reference>
<sequence length="137" mass="15198">MLKFLTHKLRTHSLNEENVSEKVEERDSGTESDDEAERTDTGGYCADVIMKWNDSDQLYDHHSSEEELEVINGSEGSTASAEGGAAPRSEGRRRGASSPARTAPEKRRWPAEPYDEELATRAPSSDDDDTKVRTSLV</sequence>